<organism evidence="2 3">
    <name type="scientific">Prosthecomicrobium pneumaticum</name>
    <dbReference type="NCBI Taxonomy" id="81895"/>
    <lineage>
        <taxon>Bacteria</taxon>
        <taxon>Pseudomonadati</taxon>
        <taxon>Pseudomonadota</taxon>
        <taxon>Alphaproteobacteria</taxon>
        <taxon>Hyphomicrobiales</taxon>
        <taxon>Kaistiaceae</taxon>
        <taxon>Prosthecomicrobium</taxon>
    </lineage>
</organism>
<evidence type="ECO:0000313" key="3">
    <source>
        <dbReference type="Proteomes" id="UP000523821"/>
    </source>
</evidence>
<evidence type="ECO:0000313" key="2">
    <source>
        <dbReference type="EMBL" id="MBB5751478.1"/>
    </source>
</evidence>
<dbReference type="RefSeq" id="WP_183852183.1">
    <property type="nucleotide sequence ID" value="NZ_JACHOO010000001.1"/>
</dbReference>
<dbReference type="InterPro" id="IPR002654">
    <property type="entry name" value="Glyco_trans_25"/>
</dbReference>
<dbReference type="AlphaFoldDB" id="A0A7W9CT69"/>
<accession>A0A7W9CT69</accession>
<dbReference type="Proteomes" id="UP000523821">
    <property type="component" value="Unassembled WGS sequence"/>
</dbReference>
<protein>
    <submittedName>
        <fullName evidence="2">Glycosyl transferase family 25</fullName>
    </submittedName>
</protein>
<proteinExistence type="predicted"/>
<gene>
    <name evidence="2" type="ORF">GGQ63_000521</name>
</gene>
<evidence type="ECO:0000259" key="1">
    <source>
        <dbReference type="Pfam" id="PF01755"/>
    </source>
</evidence>
<sequence length="276" mass="29898">MIPAYVINLDRSPERLEEFMAEARRVGVAVERFAAIDARTLPDPIPGQAFPDWVRSGHRGHTAAVLSHVSVWRLIAKGDAPWGAVFEDDAVFSLSLSAYLDDTGWVPPGIGLVKLDTIGDREFFGLGGLPAPAGRRLRRVVSRHLGAAGYLISRDAARQLVDQADPLRMPIDHLLFGYEAHRQHRLRFLQVDPALCIQRQFAPAAPVNSAATVSTIDYQTVATAPPRLRPAAKLAREAARLAAQLGWIARGGIRRTIAFADATGAAPPQGAGRSDL</sequence>
<keyword evidence="2" id="KW-0808">Transferase</keyword>
<dbReference type="CDD" id="cd06532">
    <property type="entry name" value="Glyco_transf_25"/>
    <property type="match status" value="1"/>
</dbReference>
<dbReference type="EMBL" id="JACHOO010000001">
    <property type="protein sequence ID" value="MBB5751478.1"/>
    <property type="molecule type" value="Genomic_DNA"/>
</dbReference>
<dbReference type="GO" id="GO:0016740">
    <property type="term" value="F:transferase activity"/>
    <property type="evidence" value="ECO:0007669"/>
    <property type="project" value="UniProtKB-KW"/>
</dbReference>
<reference evidence="2 3" key="1">
    <citation type="submission" date="2020-08" db="EMBL/GenBank/DDBJ databases">
        <title>Genomic Encyclopedia of Type Strains, Phase IV (KMG-IV): sequencing the most valuable type-strain genomes for metagenomic binning, comparative biology and taxonomic classification.</title>
        <authorList>
            <person name="Goeker M."/>
        </authorList>
    </citation>
    <scope>NUCLEOTIDE SEQUENCE [LARGE SCALE GENOMIC DNA]</scope>
    <source>
        <strain evidence="2 3">DSM 16268</strain>
    </source>
</reference>
<comment type="caution">
    <text evidence="2">The sequence shown here is derived from an EMBL/GenBank/DDBJ whole genome shotgun (WGS) entry which is preliminary data.</text>
</comment>
<dbReference type="Pfam" id="PF01755">
    <property type="entry name" value="Glyco_transf_25"/>
    <property type="match status" value="1"/>
</dbReference>
<name>A0A7W9CT69_9HYPH</name>
<keyword evidence="3" id="KW-1185">Reference proteome</keyword>
<feature type="domain" description="Glycosyl transferase family 25" evidence="1">
    <location>
        <begin position="1"/>
        <end position="174"/>
    </location>
</feature>